<gene>
    <name evidence="1" type="ORF">FIM25_00840</name>
</gene>
<dbReference type="Proteomes" id="UP000321899">
    <property type="component" value="Unassembled WGS sequence"/>
</dbReference>
<comment type="caution">
    <text evidence="1">The sequence shown here is derived from an EMBL/GenBank/DDBJ whole genome shotgun (WGS) entry which is preliminary data.</text>
</comment>
<organism evidence="1 2">
    <name type="scientific">Desulfobotulus mexicanus</name>
    <dbReference type="NCBI Taxonomy" id="2586642"/>
    <lineage>
        <taxon>Bacteria</taxon>
        <taxon>Pseudomonadati</taxon>
        <taxon>Thermodesulfobacteriota</taxon>
        <taxon>Desulfobacteria</taxon>
        <taxon>Desulfobacterales</taxon>
        <taxon>Desulfobacteraceae</taxon>
        <taxon>Desulfobotulus</taxon>
    </lineage>
</organism>
<proteinExistence type="predicted"/>
<evidence type="ECO:0000313" key="2">
    <source>
        <dbReference type="Proteomes" id="UP000321899"/>
    </source>
</evidence>
<dbReference type="EMBL" id="VDMB01000001">
    <property type="protein sequence ID" value="TYT76134.1"/>
    <property type="molecule type" value="Genomic_DNA"/>
</dbReference>
<dbReference type="RefSeq" id="WP_139445195.1">
    <property type="nucleotide sequence ID" value="NZ_VDMB01000001.1"/>
</dbReference>
<reference evidence="1 2" key="1">
    <citation type="submission" date="2019-06" db="EMBL/GenBank/DDBJ databases">
        <title>Desulfobotulus mexicanus sp. nov., a novel sulfate-reducing bacterium isolated from the sediment of an alkaline crater lake in Mexico.</title>
        <authorList>
            <person name="Hirschler-Rea A."/>
        </authorList>
    </citation>
    <scope>NUCLEOTIDE SEQUENCE [LARGE SCALE GENOMIC DNA]</scope>
    <source>
        <strain evidence="1 2">PAR22N</strain>
    </source>
</reference>
<evidence type="ECO:0000313" key="1">
    <source>
        <dbReference type="EMBL" id="TYT76134.1"/>
    </source>
</evidence>
<keyword evidence="2" id="KW-1185">Reference proteome</keyword>
<name>A0A5Q4VEN2_9BACT</name>
<accession>A0A5Q4VEN2</accession>
<sequence>MTCAEAAKTHRHRQDELFDCHSRLEHAAFVAVQAVCRFYSTPALKLAKAHCFHRRLWVYGLSAGQSSDPKRLQRHFQIAWVPCNGTGLLQLQPWNFRIKPAEKLHLPINY</sequence>
<protein>
    <submittedName>
        <fullName evidence="1">Uncharacterized protein</fullName>
    </submittedName>
</protein>
<dbReference type="AlphaFoldDB" id="A0A5Q4VEN2"/>